<evidence type="ECO:0000313" key="3">
    <source>
        <dbReference type="Proteomes" id="UP001153269"/>
    </source>
</evidence>
<feature type="region of interest" description="Disordered" evidence="1">
    <location>
        <begin position="1"/>
        <end position="20"/>
    </location>
</feature>
<gene>
    <name evidence="2" type="ORF">PLEPLA_LOCUS8470</name>
</gene>
<organism evidence="2 3">
    <name type="scientific">Pleuronectes platessa</name>
    <name type="common">European plaice</name>
    <dbReference type="NCBI Taxonomy" id="8262"/>
    <lineage>
        <taxon>Eukaryota</taxon>
        <taxon>Metazoa</taxon>
        <taxon>Chordata</taxon>
        <taxon>Craniata</taxon>
        <taxon>Vertebrata</taxon>
        <taxon>Euteleostomi</taxon>
        <taxon>Actinopterygii</taxon>
        <taxon>Neopterygii</taxon>
        <taxon>Teleostei</taxon>
        <taxon>Neoteleostei</taxon>
        <taxon>Acanthomorphata</taxon>
        <taxon>Carangaria</taxon>
        <taxon>Pleuronectiformes</taxon>
        <taxon>Pleuronectoidei</taxon>
        <taxon>Pleuronectidae</taxon>
        <taxon>Pleuronectes</taxon>
    </lineage>
</organism>
<dbReference type="EMBL" id="CADEAL010000468">
    <property type="protein sequence ID" value="CAB1420595.1"/>
    <property type="molecule type" value="Genomic_DNA"/>
</dbReference>
<dbReference type="AlphaFoldDB" id="A0A9N7TX44"/>
<comment type="caution">
    <text evidence="2">The sequence shown here is derived from an EMBL/GenBank/DDBJ whole genome shotgun (WGS) entry which is preliminary data.</text>
</comment>
<reference evidence="2" key="1">
    <citation type="submission" date="2020-03" db="EMBL/GenBank/DDBJ databases">
        <authorList>
            <person name="Weist P."/>
        </authorList>
    </citation>
    <scope>NUCLEOTIDE SEQUENCE</scope>
</reference>
<keyword evidence="3" id="KW-1185">Reference proteome</keyword>
<sequence>AACDESHHLIDSAPHLSPPPPPHAAVFSLLRYYLPCLLDCICSSDMSSIFPRWIFTCHEMYHSDHGVDFPDLTFNIPGRAAELGPTN</sequence>
<name>A0A9N7TX44_PLEPL</name>
<protein>
    <submittedName>
        <fullName evidence="2">Uncharacterized protein</fullName>
    </submittedName>
</protein>
<evidence type="ECO:0000256" key="1">
    <source>
        <dbReference type="SAM" id="MobiDB-lite"/>
    </source>
</evidence>
<evidence type="ECO:0000313" key="2">
    <source>
        <dbReference type="EMBL" id="CAB1420595.1"/>
    </source>
</evidence>
<dbReference type="Proteomes" id="UP001153269">
    <property type="component" value="Unassembled WGS sequence"/>
</dbReference>
<proteinExistence type="predicted"/>
<feature type="compositionally biased region" description="Basic and acidic residues" evidence="1">
    <location>
        <begin position="1"/>
        <end position="10"/>
    </location>
</feature>
<feature type="non-terminal residue" evidence="2">
    <location>
        <position position="1"/>
    </location>
</feature>
<accession>A0A9N7TX44</accession>